<dbReference type="Pfam" id="PF04973">
    <property type="entry name" value="NMN_transporter"/>
    <property type="match status" value="1"/>
</dbReference>
<evidence type="ECO:0000256" key="5">
    <source>
        <dbReference type="ARBA" id="ARBA00022448"/>
    </source>
</evidence>
<evidence type="ECO:0000256" key="9">
    <source>
        <dbReference type="ARBA" id="ARBA00023136"/>
    </source>
</evidence>
<evidence type="ECO:0000256" key="7">
    <source>
        <dbReference type="ARBA" id="ARBA00022692"/>
    </source>
</evidence>
<evidence type="ECO:0000313" key="11">
    <source>
        <dbReference type="EMBL" id="MBS7824696.1"/>
    </source>
</evidence>
<name>A0AB35BYB0_9GAMM</name>
<evidence type="ECO:0000313" key="12">
    <source>
        <dbReference type="Proteomes" id="UP000680020"/>
    </source>
</evidence>
<dbReference type="AlphaFoldDB" id="A0AB35BYB0"/>
<dbReference type="Proteomes" id="UP000680020">
    <property type="component" value="Unassembled WGS sequence"/>
</dbReference>
<evidence type="ECO:0000256" key="8">
    <source>
        <dbReference type="ARBA" id="ARBA00022989"/>
    </source>
</evidence>
<feature type="transmembrane region" description="Helical" evidence="10">
    <location>
        <begin position="95"/>
        <end position="118"/>
    </location>
</feature>
<keyword evidence="5" id="KW-0813">Transport</keyword>
<keyword evidence="7 10" id="KW-0812">Transmembrane</keyword>
<dbReference type="GO" id="GO:0005886">
    <property type="term" value="C:plasma membrane"/>
    <property type="evidence" value="ECO:0007669"/>
    <property type="project" value="UniProtKB-SubCell"/>
</dbReference>
<dbReference type="PANTHER" id="PTHR36122:SF2">
    <property type="entry name" value="NICOTINAMIDE RIBOSIDE TRANSPORTER PNUC"/>
    <property type="match status" value="1"/>
</dbReference>
<comment type="function">
    <text evidence="1">Required for nicotinamide riboside transport across the inner membrane.</text>
</comment>
<dbReference type="PANTHER" id="PTHR36122">
    <property type="entry name" value="NICOTINAMIDE RIBOSIDE TRANSPORTER PNUC"/>
    <property type="match status" value="1"/>
</dbReference>
<feature type="transmembrane region" description="Helical" evidence="10">
    <location>
        <begin position="34"/>
        <end position="51"/>
    </location>
</feature>
<accession>A0AB35BYB0</accession>
<evidence type="ECO:0000256" key="1">
    <source>
        <dbReference type="ARBA" id="ARBA00002672"/>
    </source>
</evidence>
<gene>
    <name evidence="11" type="ORF">J7561_05700</name>
</gene>
<keyword evidence="9 10" id="KW-0472">Membrane</keyword>
<dbReference type="GO" id="GO:0034257">
    <property type="term" value="F:nicotinamide riboside transmembrane transporter activity"/>
    <property type="evidence" value="ECO:0007669"/>
    <property type="project" value="InterPro"/>
</dbReference>
<dbReference type="RefSeq" id="WP_063504111.1">
    <property type="nucleotide sequence ID" value="NZ_JAGIBT010000005.1"/>
</dbReference>
<evidence type="ECO:0000256" key="6">
    <source>
        <dbReference type="ARBA" id="ARBA00022475"/>
    </source>
</evidence>
<comment type="similarity">
    <text evidence="3">Belongs to the nicotinamide ribonucleoside (NR) uptake permease (TC 4.B.1) family.</text>
</comment>
<feature type="transmembrane region" description="Helical" evidence="10">
    <location>
        <begin position="6"/>
        <end position="27"/>
    </location>
</feature>
<protein>
    <recommendedName>
        <fullName evidence="4">Nicotinamide riboside transporter PnuC</fullName>
    </recommendedName>
</protein>
<evidence type="ECO:0000256" key="10">
    <source>
        <dbReference type="SAM" id="Phobius"/>
    </source>
</evidence>
<organism evidence="11 12">
    <name type="scientific">Wohlfahrtiimonas chitiniclastica</name>
    <dbReference type="NCBI Taxonomy" id="400946"/>
    <lineage>
        <taxon>Bacteria</taxon>
        <taxon>Pseudomonadati</taxon>
        <taxon>Pseudomonadota</taxon>
        <taxon>Gammaproteobacteria</taxon>
        <taxon>Cardiobacteriales</taxon>
        <taxon>Ignatzschineriaceae</taxon>
        <taxon>Wohlfahrtiimonas</taxon>
    </lineage>
</organism>
<proteinExistence type="inferred from homology"/>
<sequence>MDAILNYLATHTFDVIGMVIGFIYLYLEFNAKKSMWIVSLVMAVLYIYIFMESKMYAMSLIYVYFFFASINGWREWHKVTRRKKVVPIMRMPHQYSAVIARLFLVASVAIFLLLKLLTDNNMEMIMGDTIATALSVVAIWMAAKRWAEQWCLLIPANLLTAVILYGQMEYASSLLFFVYFIASIFGFRRWVQLAQRNQPA</sequence>
<reference evidence="11" key="1">
    <citation type="submission" date="2021-03" db="EMBL/GenBank/DDBJ databases">
        <title>Identification and antibiotic profiling of Wohlfahrtiimonas chitiniclastica, an underestimated human pathogen.</title>
        <authorList>
            <person name="Kopf A."/>
            <person name="Bunk B."/>
            <person name="Coldewey S."/>
            <person name="Gunzer F."/>
            <person name="Riedel T."/>
            <person name="Schroettner P."/>
        </authorList>
    </citation>
    <scope>NUCLEOTIDE SEQUENCE</scope>
    <source>
        <strain evidence="11">DSM 100917</strain>
    </source>
</reference>
<feature type="transmembrane region" description="Helical" evidence="10">
    <location>
        <begin position="57"/>
        <end position="74"/>
    </location>
</feature>
<feature type="transmembrane region" description="Helical" evidence="10">
    <location>
        <begin position="150"/>
        <end position="168"/>
    </location>
</feature>
<dbReference type="InterPro" id="IPR006419">
    <property type="entry name" value="NMN_transpt_PnuC"/>
</dbReference>
<evidence type="ECO:0000256" key="3">
    <source>
        <dbReference type="ARBA" id="ARBA00006669"/>
    </source>
</evidence>
<feature type="transmembrane region" description="Helical" evidence="10">
    <location>
        <begin position="174"/>
        <end position="191"/>
    </location>
</feature>
<dbReference type="NCBIfam" id="TIGR01528">
    <property type="entry name" value="NMN_trans_PnuC"/>
    <property type="match status" value="1"/>
</dbReference>
<evidence type="ECO:0000256" key="4">
    <source>
        <dbReference type="ARBA" id="ARBA00017522"/>
    </source>
</evidence>
<comment type="subcellular location">
    <subcellularLocation>
        <location evidence="2">Cell membrane</location>
        <topology evidence="2">Multi-pass membrane protein</topology>
    </subcellularLocation>
</comment>
<keyword evidence="8 10" id="KW-1133">Transmembrane helix</keyword>
<evidence type="ECO:0000256" key="2">
    <source>
        <dbReference type="ARBA" id="ARBA00004651"/>
    </source>
</evidence>
<dbReference type="EMBL" id="JAGIBU010000004">
    <property type="protein sequence ID" value="MBS7824696.1"/>
    <property type="molecule type" value="Genomic_DNA"/>
</dbReference>
<comment type="caution">
    <text evidence="11">The sequence shown here is derived from an EMBL/GenBank/DDBJ whole genome shotgun (WGS) entry which is preliminary data.</text>
</comment>
<keyword evidence="6" id="KW-1003">Cell membrane</keyword>
<feature type="transmembrane region" description="Helical" evidence="10">
    <location>
        <begin position="124"/>
        <end position="143"/>
    </location>
</feature>